<feature type="domain" description="WASH complex subunit 7 C-terminal" evidence="2">
    <location>
        <begin position="2"/>
        <end position="38"/>
    </location>
</feature>
<keyword evidence="1" id="KW-0812">Transmembrane</keyword>
<reference evidence="3" key="1">
    <citation type="journal article" date="2019" name="bioRxiv">
        <title>The Genome of the Zebra Mussel, Dreissena polymorpha: A Resource for Invasive Species Research.</title>
        <authorList>
            <person name="McCartney M.A."/>
            <person name="Auch B."/>
            <person name="Kono T."/>
            <person name="Mallez S."/>
            <person name="Zhang Y."/>
            <person name="Obille A."/>
            <person name="Becker A."/>
            <person name="Abrahante J.E."/>
            <person name="Garbe J."/>
            <person name="Badalamenti J.P."/>
            <person name="Herman A."/>
            <person name="Mangelson H."/>
            <person name="Liachko I."/>
            <person name="Sullivan S."/>
            <person name="Sone E.D."/>
            <person name="Koren S."/>
            <person name="Silverstein K.A.T."/>
            <person name="Beckman K.B."/>
            <person name="Gohl D.M."/>
        </authorList>
    </citation>
    <scope>NUCLEOTIDE SEQUENCE</scope>
    <source>
        <strain evidence="3">Duluth1</strain>
        <tissue evidence="3">Whole animal</tissue>
    </source>
</reference>
<dbReference type="AlphaFoldDB" id="A0A9D4KZA0"/>
<feature type="non-terminal residue" evidence="3">
    <location>
        <position position="109"/>
    </location>
</feature>
<feature type="transmembrane region" description="Helical" evidence="1">
    <location>
        <begin position="79"/>
        <end position="100"/>
    </location>
</feature>
<dbReference type="Pfam" id="PF14746">
    <property type="entry name" value="WASH-7_C"/>
    <property type="match status" value="1"/>
</dbReference>
<evidence type="ECO:0000313" key="4">
    <source>
        <dbReference type="Proteomes" id="UP000828390"/>
    </source>
</evidence>
<organism evidence="3 4">
    <name type="scientific">Dreissena polymorpha</name>
    <name type="common">Zebra mussel</name>
    <name type="synonym">Mytilus polymorpha</name>
    <dbReference type="NCBI Taxonomy" id="45954"/>
    <lineage>
        <taxon>Eukaryota</taxon>
        <taxon>Metazoa</taxon>
        <taxon>Spiralia</taxon>
        <taxon>Lophotrochozoa</taxon>
        <taxon>Mollusca</taxon>
        <taxon>Bivalvia</taxon>
        <taxon>Autobranchia</taxon>
        <taxon>Heteroconchia</taxon>
        <taxon>Euheterodonta</taxon>
        <taxon>Imparidentia</taxon>
        <taxon>Neoheterodontei</taxon>
        <taxon>Myida</taxon>
        <taxon>Dreissenoidea</taxon>
        <taxon>Dreissenidae</taxon>
        <taxon>Dreissena</taxon>
    </lineage>
</organism>
<keyword evidence="1" id="KW-0472">Membrane</keyword>
<dbReference type="Proteomes" id="UP000828390">
    <property type="component" value="Unassembled WGS sequence"/>
</dbReference>
<evidence type="ECO:0000313" key="3">
    <source>
        <dbReference type="EMBL" id="KAH3848650.1"/>
    </source>
</evidence>
<evidence type="ECO:0000256" key="1">
    <source>
        <dbReference type="SAM" id="Phobius"/>
    </source>
</evidence>
<protein>
    <recommendedName>
        <fullName evidence="2">WASH complex subunit 7 C-terminal domain-containing protein</fullName>
    </recommendedName>
</protein>
<name>A0A9D4KZA0_DREPO</name>
<gene>
    <name evidence="3" type="ORF">DPMN_091030</name>
</gene>
<dbReference type="EMBL" id="JAIWYP010000003">
    <property type="protein sequence ID" value="KAH3848650.1"/>
    <property type="molecule type" value="Genomic_DNA"/>
</dbReference>
<accession>A0A9D4KZA0</accession>
<reference evidence="3" key="2">
    <citation type="submission" date="2020-11" db="EMBL/GenBank/DDBJ databases">
        <authorList>
            <person name="McCartney M.A."/>
            <person name="Auch B."/>
            <person name="Kono T."/>
            <person name="Mallez S."/>
            <person name="Becker A."/>
            <person name="Gohl D.M."/>
            <person name="Silverstein K.A.T."/>
            <person name="Koren S."/>
            <person name="Bechman K.B."/>
            <person name="Herman A."/>
            <person name="Abrahante J.E."/>
            <person name="Garbe J."/>
        </authorList>
    </citation>
    <scope>NUCLEOTIDE SEQUENCE</scope>
    <source>
        <strain evidence="3">Duluth1</strain>
        <tissue evidence="3">Whole animal</tissue>
    </source>
</reference>
<keyword evidence="4" id="KW-1185">Reference proteome</keyword>
<comment type="caution">
    <text evidence="3">The sequence shown here is derived from an EMBL/GenBank/DDBJ whole genome shotgun (WGS) entry which is preliminary data.</text>
</comment>
<sequence>ADEKLQQTMTLRQKRLDIYLQESDLLFYSLSSARIFFRADKTAVEEKEEADKDANTTYQSLGSVIPNALSTHVKQLNGCIYSIVFNVTSIVSSVASLVVLRNLLALVFF</sequence>
<proteinExistence type="predicted"/>
<dbReference type="InterPro" id="IPR028283">
    <property type="entry name" value="WASH-7_C"/>
</dbReference>
<keyword evidence="1" id="KW-1133">Transmembrane helix</keyword>
<evidence type="ECO:0000259" key="2">
    <source>
        <dbReference type="Pfam" id="PF14746"/>
    </source>
</evidence>